<comment type="caution">
    <text evidence="1">The sequence shown here is derived from an EMBL/GenBank/DDBJ whole genome shotgun (WGS) entry which is preliminary data.</text>
</comment>
<organism evidence="1 2">
    <name type="scientific">Undibacterium pigrum</name>
    <dbReference type="NCBI Taxonomy" id="401470"/>
    <lineage>
        <taxon>Bacteria</taxon>
        <taxon>Pseudomonadati</taxon>
        <taxon>Pseudomonadota</taxon>
        <taxon>Betaproteobacteria</taxon>
        <taxon>Burkholderiales</taxon>
        <taxon>Oxalobacteraceae</taxon>
        <taxon>Undibacterium</taxon>
    </lineage>
</organism>
<dbReference type="Proteomes" id="UP000247792">
    <property type="component" value="Unassembled WGS sequence"/>
</dbReference>
<gene>
    <name evidence="1" type="ORF">DFR42_11237</name>
</gene>
<dbReference type="AlphaFoldDB" id="A0A318IT28"/>
<dbReference type="EMBL" id="QJKB01000012">
    <property type="protein sequence ID" value="PXX38525.1"/>
    <property type="molecule type" value="Genomic_DNA"/>
</dbReference>
<protein>
    <submittedName>
        <fullName evidence="1">Uncharacterized protein</fullName>
    </submittedName>
</protein>
<proteinExistence type="predicted"/>
<accession>A0A318IT28</accession>
<keyword evidence="2" id="KW-1185">Reference proteome</keyword>
<evidence type="ECO:0000313" key="1">
    <source>
        <dbReference type="EMBL" id="PXX38525.1"/>
    </source>
</evidence>
<name>A0A318IT28_9BURK</name>
<evidence type="ECO:0000313" key="2">
    <source>
        <dbReference type="Proteomes" id="UP000247792"/>
    </source>
</evidence>
<reference evidence="1 2" key="1">
    <citation type="submission" date="2018-05" db="EMBL/GenBank/DDBJ databases">
        <title>Genomic Encyclopedia of Type Strains, Phase IV (KMG-IV): sequencing the most valuable type-strain genomes for metagenomic binning, comparative biology and taxonomic classification.</title>
        <authorList>
            <person name="Goeker M."/>
        </authorList>
    </citation>
    <scope>NUCLEOTIDE SEQUENCE [LARGE SCALE GENOMIC DNA]</scope>
    <source>
        <strain evidence="1 2">DSM 19792</strain>
    </source>
</reference>
<sequence length="64" mass="7732">MHVIPMAIIFNRYLHRGEVKQTEQNCTHVDLLKTRRQQIAALYKTLKKQLKKYCFIYVIFAQLH</sequence>